<protein>
    <submittedName>
        <fullName evidence="4">Phosphatase PAP2 family protein</fullName>
    </submittedName>
</protein>
<organism evidence="4 5">
    <name type="scientific">Cellulomonas wangleii</name>
    <dbReference type="NCBI Taxonomy" id="2816956"/>
    <lineage>
        <taxon>Bacteria</taxon>
        <taxon>Bacillati</taxon>
        <taxon>Actinomycetota</taxon>
        <taxon>Actinomycetes</taxon>
        <taxon>Micrococcales</taxon>
        <taxon>Cellulomonadaceae</taxon>
        <taxon>Cellulomonas</taxon>
    </lineage>
</organism>
<feature type="transmembrane region" description="Helical" evidence="2">
    <location>
        <begin position="168"/>
        <end position="189"/>
    </location>
</feature>
<evidence type="ECO:0000259" key="3">
    <source>
        <dbReference type="SMART" id="SM00014"/>
    </source>
</evidence>
<feature type="region of interest" description="Disordered" evidence="1">
    <location>
        <begin position="214"/>
        <end position="246"/>
    </location>
</feature>
<dbReference type="InterPro" id="IPR036938">
    <property type="entry name" value="PAP2/HPO_sf"/>
</dbReference>
<feature type="transmembrane region" description="Helical" evidence="2">
    <location>
        <begin position="195"/>
        <end position="213"/>
    </location>
</feature>
<keyword evidence="2" id="KW-1133">Transmembrane helix</keyword>
<accession>A0ABX8D0P2</accession>
<feature type="transmembrane region" description="Helical" evidence="2">
    <location>
        <begin position="12"/>
        <end position="32"/>
    </location>
</feature>
<dbReference type="SUPFAM" id="SSF48317">
    <property type="entry name" value="Acid phosphatase/Vanadium-dependent haloperoxidase"/>
    <property type="match status" value="1"/>
</dbReference>
<feature type="compositionally biased region" description="Basic and acidic residues" evidence="1">
    <location>
        <begin position="229"/>
        <end position="239"/>
    </location>
</feature>
<feature type="transmembrane region" description="Helical" evidence="2">
    <location>
        <begin position="143"/>
        <end position="161"/>
    </location>
</feature>
<feature type="transmembrane region" description="Helical" evidence="2">
    <location>
        <begin position="71"/>
        <end position="89"/>
    </location>
</feature>
<evidence type="ECO:0000313" key="4">
    <source>
        <dbReference type="EMBL" id="QVI61059.1"/>
    </source>
</evidence>
<dbReference type="CDD" id="cd03392">
    <property type="entry name" value="PAP2_like_2"/>
    <property type="match status" value="1"/>
</dbReference>
<dbReference type="SMART" id="SM00014">
    <property type="entry name" value="acidPPc"/>
    <property type="match status" value="1"/>
</dbReference>
<keyword evidence="2" id="KW-0812">Transmembrane</keyword>
<reference evidence="4 5" key="1">
    <citation type="submission" date="2021-05" db="EMBL/GenBank/DDBJ databases">
        <title>Novel species in genus Cellulomonas.</title>
        <authorList>
            <person name="Zhang G."/>
        </authorList>
    </citation>
    <scope>NUCLEOTIDE SEQUENCE [LARGE SCALE GENOMIC DNA]</scope>
    <source>
        <strain evidence="5">zg-ZUI222</strain>
    </source>
</reference>
<keyword evidence="5" id="KW-1185">Reference proteome</keyword>
<dbReference type="PANTHER" id="PTHR14969:SF13">
    <property type="entry name" value="AT30094P"/>
    <property type="match status" value="1"/>
</dbReference>
<dbReference type="PANTHER" id="PTHR14969">
    <property type="entry name" value="SPHINGOSINE-1-PHOSPHATE PHOSPHOHYDROLASE"/>
    <property type="match status" value="1"/>
</dbReference>
<feature type="domain" description="Phosphatidic acid phosphatase type 2/haloperoxidase" evidence="3">
    <location>
        <begin position="98"/>
        <end position="210"/>
    </location>
</feature>
<evidence type="ECO:0000256" key="1">
    <source>
        <dbReference type="SAM" id="MobiDB-lite"/>
    </source>
</evidence>
<feature type="transmembrane region" description="Helical" evidence="2">
    <location>
        <begin position="98"/>
        <end position="115"/>
    </location>
</feature>
<dbReference type="Pfam" id="PF01569">
    <property type="entry name" value="PAP2"/>
    <property type="match status" value="1"/>
</dbReference>
<name>A0ABX8D0P2_9CELL</name>
<evidence type="ECO:0000313" key="5">
    <source>
        <dbReference type="Proteomes" id="UP000677804"/>
    </source>
</evidence>
<evidence type="ECO:0000256" key="2">
    <source>
        <dbReference type="SAM" id="Phobius"/>
    </source>
</evidence>
<dbReference type="Proteomes" id="UP000677804">
    <property type="component" value="Chromosome"/>
</dbReference>
<gene>
    <name evidence="4" type="ORF">KG103_11045</name>
</gene>
<keyword evidence="2" id="KW-0472">Membrane</keyword>
<proteinExistence type="predicted"/>
<dbReference type="Gene3D" id="1.20.144.10">
    <property type="entry name" value="Phosphatidic acid phosphatase type 2/haloperoxidase"/>
    <property type="match status" value="1"/>
</dbReference>
<dbReference type="EMBL" id="CP074405">
    <property type="protein sequence ID" value="QVI61059.1"/>
    <property type="molecule type" value="Genomic_DNA"/>
</dbReference>
<sequence>MPTAPTRRRDLVRAAVLGTVVVLPVVALAVAVRGESGTVVRVDHAVVRAATDLTRASDGLRTVLVVWQELFAARWLNLLLVPAVCVWAWRRHGLRERVWWAAATVAVGWLLQLVAKGIVQRTRPVIEDAVAHAPGSSFPSGHAANTTLVAVTLTLLLWPVLGRRGRVVVPLTGGVLVVLTAADRVLLGVHHPSDVVAGVLLGLAVAGASYVGWRRGPTPHGTGTGTEDEATHDAARDIPHPAPGSS</sequence>
<dbReference type="RefSeq" id="WP_207341087.1">
    <property type="nucleotide sequence ID" value="NZ_CP074405.1"/>
</dbReference>
<dbReference type="InterPro" id="IPR000326">
    <property type="entry name" value="PAP2/HPO"/>
</dbReference>